<accession>A0A6G0XNF4</accession>
<evidence type="ECO:0000256" key="4">
    <source>
        <dbReference type="ARBA" id="ARBA00023163"/>
    </source>
</evidence>
<evidence type="ECO:0000313" key="7">
    <source>
        <dbReference type="EMBL" id="KAF0741739.1"/>
    </source>
</evidence>
<dbReference type="EMBL" id="VUJU01007700">
    <property type="protein sequence ID" value="KAF0741739.1"/>
    <property type="molecule type" value="Genomic_DNA"/>
</dbReference>
<evidence type="ECO:0000259" key="6">
    <source>
        <dbReference type="Pfam" id="PF13873"/>
    </source>
</evidence>
<dbReference type="InterPro" id="IPR028002">
    <property type="entry name" value="Myb_DNA-bind_5"/>
</dbReference>
<dbReference type="OrthoDB" id="6626591at2759"/>
<dbReference type="PANTHER" id="PTHR21411">
    <property type="entry name" value="APONTIC"/>
    <property type="match status" value="1"/>
</dbReference>
<keyword evidence="3" id="KW-0805">Transcription regulation</keyword>
<keyword evidence="7" id="KW-0238">DNA-binding</keyword>
<gene>
    <name evidence="7" type="ORF">FWK35_00029421</name>
</gene>
<dbReference type="Proteomes" id="UP000478052">
    <property type="component" value="Unassembled WGS sequence"/>
</dbReference>
<dbReference type="Pfam" id="PF13873">
    <property type="entry name" value="Myb_DNA-bind_5"/>
    <property type="match status" value="1"/>
</dbReference>
<reference evidence="7 8" key="1">
    <citation type="submission" date="2019-08" db="EMBL/GenBank/DDBJ databases">
        <title>Whole genome of Aphis craccivora.</title>
        <authorList>
            <person name="Voronova N.V."/>
            <person name="Shulinski R.S."/>
            <person name="Bandarenka Y.V."/>
            <person name="Zhorov D.G."/>
            <person name="Warner D."/>
        </authorList>
    </citation>
    <scope>NUCLEOTIDE SEQUENCE [LARGE SCALE GENOMIC DNA]</scope>
    <source>
        <strain evidence="7">180601</strain>
        <tissue evidence="7">Whole Body</tissue>
    </source>
</reference>
<dbReference type="GO" id="GO:0003677">
    <property type="term" value="F:DNA binding"/>
    <property type="evidence" value="ECO:0007669"/>
    <property type="project" value="UniProtKB-KW"/>
</dbReference>
<comment type="function">
    <text evidence="5">Involved in transvection phenomena (= synapsis-dependent gene expression), where the synaptic pairing of chromosomes carrying genes with which zeste interacts influences the expression of these genes. Zeste binds to DNA and stimulates transcription from a nearby promoter.</text>
</comment>
<organism evidence="7 8">
    <name type="scientific">Aphis craccivora</name>
    <name type="common">Cowpea aphid</name>
    <dbReference type="NCBI Taxonomy" id="307492"/>
    <lineage>
        <taxon>Eukaryota</taxon>
        <taxon>Metazoa</taxon>
        <taxon>Ecdysozoa</taxon>
        <taxon>Arthropoda</taxon>
        <taxon>Hexapoda</taxon>
        <taxon>Insecta</taxon>
        <taxon>Pterygota</taxon>
        <taxon>Neoptera</taxon>
        <taxon>Paraneoptera</taxon>
        <taxon>Hemiptera</taxon>
        <taxon>Sternorrhyncha</taxon>
        <taxon>Aphidomorpha</taxon>
        <taxon>Aphidoidea</taxon>
        <taxon>Aphididae</taxon>
        <taxon>Aphidini</taxon>
        <taxon>Aphis</taxon>
        <taxon>Aphis</taxon>
    </lineage>
</organism>
<feature type="domain" description="Myb/SANT-like DNA-binding" evidence="6">
    <location>
        <begin position="7"/>
        <end position="81"/>
    </location>
</feature>
<comment type="caution">
    <text evidence="7">The sequence shown here is derived from an EMBL/GenBank/DDBJ whole genome shotgun (WGS) entry which is preliminary data.</text>
</comment>
<dbReference type="AlphaFoldDB" id="A0A6G0XNF4"/>
<evidence type="ECO:0000256" key="2">
    <source>
        <dbReference type="ARBA" id="ARBA00016807"/>
    </source>
</evidence>
<evidence type="ECO:0000256" key="5">
    <source>
        <dbReference type="ARBA" id="ARBA00025466"/>
    </source>
</evidence>
<name>A0A6G0XNF4_APHCR</name>
<comment type="subunit">
    <text evidence="1">Self-associates forming complexes of several hundred monomers.</text>
</comment>
<proteinExistence type="predicted"/>
<keyword evidence="4" id="KW-0804">Transcription</keyword>
<evidence type="ECO:0000313" key="8">
    <source>
        <dbReference type="Proteomes" id="UP000478052"/>
    </source>
</evidence>
<evidence type="ECO:0000256" key="3">
    <source>
        <dbReference type="ARBA" id="ARBA00023015"/>
    </source>
</evidence>
<evidence type="ECO:0000256" key="1">
    <source>
        <dbReference type="ARBA" id="ARBA00011764"/>
    </source>
</evidence>
<keyword evidence="8" id="KW-1185">Reference proteome</keyword>
<sequence length="330" mass="37480">MTSIKKRATNFSFKEEKTLLALVKKYASTIECKKTDVNSNKLKAASYEKLAIEFNSVCGECYRSPKTLRSKYENIKKCGKKVFSDERAYLRGTGGGPAKTSSSTDIQSELQEILGNQMTGFNSEFDDDRILTIPGTESVMNSSSNSGMILASNTGLKPIDVVLDWSEYSPDMLRTRPSLILQPASQQNMFDVSFNKESRNINSEGEPMIEVDCRAETLKDKDIMDTVVDDRNNSGNLSIQKEVKGRARNRPLQDKLTKWASSKTNLVGLQEELMRKEHKLKIELMNSRHKNSVEIEKRESDQRIELMNQKHAKEMELLDLKLKAFQNQLK</sequence>
<dbReference type="PANTHER" id="PTHR21411:SF0">
    <property type="entry name" value="REGULATORY PROTEIN ZESTE"/>
    <property type="match status" value="1"/>
</dbReference>
<protein>
    <recommendedName>
        <fullName evidence="2">Regulatory protein zeste</fullName>
    </recommendedName>
</protein>